<reference evidence="1" key="1">
    <citation type="submission" date="2018-02" db="EMBL/GenBank/DDBJ databases">
        <title>The genomes of Aspergillus section Nigri reveals drivers in fungal speciation.</title>
        <authorList>
            <consortium name="DOE Joint Genome Institute"/>
            <person name="Vesth T.C."/>
            <person name="Nybo J."/>
            <person name="Theobald S."/>
            <person name="Brandl J."/>
            <person name="Frisvad J.C."/>
            <person name="Nielsen K.F."/>
            <person name="Lyhne E.K."/>
            <person name="Kogle M.E."/>
            <person name="Kuo A."/>
            <person name="Riley R."/>
            <person name="Clum A."/>
            <person name="Nolan M."/>
            <person name="Lipzen A."/>
            <person name="Salamov A."/>
            <person name="Henrissat B."/>
            <person name="Wiebenga A."/>
            <person name="De vries R.P."/>
            <person name="Grigoriev I.V."/>
            <person name="Mortensen U.H."/>
            <person name="Andersen M.R."/>
            <person name="Baker S.E."/>
        </authorList>
    </citation>
    <scope>NUCLEOTIDE SEQUENCE</scope>
    <source>
        <strain evidence="1">CBS 621.78</strain>
    </source>
</reference>
<accession>A0ACD1GQA3</accession>
<dbReference type="EMBL" id="KZ825310">
    <property type="protein sequence ID" value="RAH51459.1"/>
    <property type="molecule type" value="Genomic_DNA"/>
</dbReference>
<dbReference type="Proteomes" id="UP000249057">
    <property type="component" value="Unassembled WGS sequence"/>
</dbReference>
<name>A0ACD1GQA3_9EURO</name>
<evidence type="ECO:0000313" key="2">
    <source>
        <dbReference type="Proteomes" id="UP000249057"/>
    </source>
</evidence>
<evidence type="ECO:0000313" key="1">
    <source>
        <dbReference type="EMBL" id="RAH51459.1"/>
    </source>
</evidence>
<proteinExistence type="predicted"/>
<keyword evidence="2" id="KW-1185">Reference proteome</keyword>
<organism evidence="1 2">
    <name type="scientific">Aspergillus brunneoviolaceus CBS 621.78</name>
    <dbReference type="NCBI Taxonomy" id="1450534"/>
    <lineage>
        <taxon>Eukaryota</taxon>
        <taxon>Fungi</taxon>
        <taxon>Dikarya</taxon>
        <taxon>Ascomycota</taxon>
        <taxon>Pezizomycotina</taxon>
        <taxon>Eurotiomycetes</taxon>
        <taxon>Eurotiomycetidae</taxon>
        <taxon>Eurotiales</taxon>
        <taxon>Aspergillaceae</taxon>
        <taxon>Aspergillus</taxon>
        <taxon>Aspergillus subgen. Circumdati</taxon>
    </lineage>
</organism>
<gene>
    <name evidence="1" type="ORF">BO95DRAFT_477922</name>
</gene>
<protein>
    <submittedName>
        <fullName evidence="1">Uncharacterized protein</fullName>
    </submittedName>
</protein>
<sequence>MSNVTYRRVEPGWISDAEGVPQPTTTCTKLDTRRMPIKCICARFLVSRDQQSPARLERRARPPDPKARRQRQRQRPPPPPPPPAVARNSTEEMHHKARNTTRAHLRELHRRVQASQLQSFSESEATDLGIDCVELPLRPDGLLPEETDEAVYFHPWPLRRLEAHPVDMTDPTTRESARVKEKLWARFDRKGTDQDGFLSAVLADEFLEYLREGPLGRDTLEQFSLWTEGTFEGGIIRSRYMDFSASADPDTGPGAPHAADLKFEEAWCARKGHPHVSLIVTHKVAPEEKLLRTEVLALVGIMRTRLSRAALKEHTIIPINMISCMRQRQARILQAHFDGEDLVIRKSHLYDFTTRELREKNIPLFLLYMASRPIGDTKAYKKRIREV</sequence>